<keyword evidence="4 11" id="KW-0479">Metal-binding</keyword>
<feature type="active site" evidence="10">
    <location>
        <position position="497"/>
    </location>
</feature>
<gene>
    <name evidence="15" type="ORF">GSI_13139</name>
</gene>
<evidence type="ECO:0000256" key="14">
    <source>
        <dbReference type="SAM" id="Phobius"/>
    </source>
</evidence>
<sequence>MAFMQQIPPRFKSARYVTAAFAAILVVSTLYYIQIPLPAHLRSYEDFGGPWAIPPRPYQTQRPVATSSPIWDQRAAQVKQMYRHAYGGYQKYAAGFDELRPVSNTAQNNFNGWNVSMIDSLDTMLLMGLHEEFSAALPIVEHGNFSEVKSSKDSTDSMYAPFFETVIRYLGGLLSAYALSGEKVLLNKADELATLLEPAFTLKGFPVFGINTANGDTTLAAGGILAEIGSCQMEWTYLAHATGSQTHFHKGNKVIQALANAMADRKGGMFPTRWNLSLGAPSGEARSMGAAADSAHEYLLKQFLLTGKKDMANLEMYLLTMNEVLTRLLYVTPNRDLLFVTETSTDKFYPTRNFEHLACFFPGLLALGAYSLPLNLSSIDPSRLNPEARRQYHLLERYDLRSLHMAAAEGLATSCWLLYADMPTGLGPEIAEMTAKSTLWIDAVEEWQANGGEGPLPGLRPKRPIPYIPTVAGGSKARVEGPWDYVVKRGEYYLRPETIESMYILWRTTGDPVWRERAWDIFQAIEREAKTQSGYASLKNVVESPARKMDDQPSYFLAETLKYLYLMFTNDDPVPLDKWVFNTEAHPLPIFSWGDWEAHKFSIPKSRG</sequence>
<dbReference type="GO" id="GO:0005783">
    <property type="term" value="C:endoplasmic reticulum"/>
    <property type="evidence" value="ECO:0007669"/>
    <property type="project" value="TreeGrafter"/>
</dbReference>
<dbReference type="PRINTS" id="PR00747">
    <property type="entry name" value="GLYHDRLASE47"/>
</dbReference>
<evidence type="ECO:0000256" key="2">
    <source>
        <dbReference type="ARBA" id="ARBA00004922"/>
    </source>
</evidence>
<proteinExistence type="inferred from homology"/>
<dbReference type="GO" id="GO:0005509">
    <property type="term" value="F:calcium ion binding"/>
    <property type="evidence" value="ECO:0007669"/>
    <property type="project" value="InterPro"/>
</dbReference>
<dbReference type="SUPFAM" id="SSF48225">
    <property type="entry name" value="Seven-hairpin glycosidases"/>
    <property type="match status" value="1"/>
</dbReference>
<comment type="pathway">
    <text evidence="2">Protein modification; protein glycosylation.</text>
</comment>
<dbReference type="GO" id="GO:0005975">
    <property type="term" value="P:carbohydrate metabolic process"/>
    <property type="evidence" value="ECO:0007669"/>
    <property type="project" value="InterPro"/>
</dbReference>
<dbReference type="GO" id="GO:0036503">
    <property type="term" value="P:ERAD pathway"/>
    <property type="evidence" value="ECO:0007669"/>
    <property type="project" value="UniProtKB-ARBA"/>
</dbReference>
<comment type="cofactor">
    <cofactor evidence="1 11">
        <name>Ca(2+)</name>
        <dbReference type="ChEBI" id="CHEBI:29108"/>
    </cofactor>
</comment>
<evidence type="ECO:0000256" key="11">
    <source>
        <dbReference type="PIRSR" id="PIRSR601382-2"/>
    </source>
</evidence>
<keyword evidence="14" id="KW-1133">Transmembrane helix</keyword>
<dbReference type="EMBL" id="AYKW01000056">
    <property type="protein sequence ID" value="PIL25250.1"/>
    <property type="molecule type" value="Genomic_DNA"/>
</dbReference>
<dbReference type="Pfam" id="PF01532">
    <property type="entry name" value="Glyco_hydro_47"/>
    <property type="match status" value="1"/>
</dbReference>
<dbReference type="InterPro" id="IPR050749">
    <property type="entry name" value="Glycosyl_Hydrolase_47"/>
</dbReference>
<dbReference type="GO" id="GO:0016020">
    <property type="term" value="C:membrane"/>
    <property type="evidence" value="ECO:0007669"/>
    <property type="project" value="InterPro"/>
</dbReference>
<evidence type="ECO:0000313" key="16">
    <source>
        <dbReference type="Proteomes" id="UP000230002"/>
    </source>
</evidence>
<dbReference type="EC" id="3.2.1.-" evidence="13"/>
<dbReference type="GO" id="GO:0004571">
    <property type="term" value="F:mannosyl-oligosaccharide 1,2-alpha-mannosidase activity"/>
    <property type="evidence" value="ECO:0007669"/>
    <property type="project" value="UniProtKB-EC"/>
</dbReference>
<accession>A0A2G8RUR0</accession>
<evidence type="ECO:0000256" key="4">
    <source>
        <dbReference type="ARBA" id="ARBA00022723"/>
    </source>
</evidence>
<comment type="catalytic activity">
    <reaction evidence="8">
        <text>N(4)-(alpha-D-Man-(1-&gt;2)-alpha-D-Man-(1-&gt;2)-alpha-D-Man-(1-&gt;3)-[alpha-D-Man-(1-&gt;3)-[alpha-D-Man-(1-&gt;2)-alpha-D-Man-(1-&gt;6)]-alpha-D-Man-(1-&gt;6)]-beta-D-Man-(1-&gt;4)-beta-D-GlcNAc-(1-&gt;4)-beta-D-GlcNAc)-L-asparaginyl-[protein] (N-glucan mannose isomer 8A1,2,3B1,3) + 3 H2O = N(4)-(alpha-D-Man-(1-&gt;3)-[alpha-D-Man-(1-&gt;3)-[alpha-D-Man-(1-&gt;6)]-alpha-D-Man-(1-&gt;6)]-beta-D-Man-(1-&gt;4)-beta-D-GlcNAc-(1-&gt;4)-beta-D-GlcNAc)-L-asparaginyl-[protein] (N-glucan mannose isomer 5A1,2) + 3 beta-D-mannose</text>
        <dbReference type="Rhea" id="RHEA:56028"/>
        <dbReference type="Rhea" id="RHEA-COMP:14358"/>
        <dbReference type="Rhea" id="RHEA-COMP:14367"/>
        <dbReference type="ChEBI" id="CHEBI:15377"/>
        <dbReference type="ChEBI" id="CHEBI:28563"/>
        <dbReference type="ChEBI" id="CHEBI:59087"/>
        <dbReference type="ChEBI" id="CHEBI:60628"/>
        <dbReference type="EC" id="3.2.1.113"/>
    </reaction>
</comment>
<evidence type="ECO:0000256" key="5">
    <source>
        <dbReference type="ARBA" id="ARBA00022801"/>
    </source>
</evidence>
<dbReference type="STRING" id="1077348.A0A2G8RUR0"/>
<keyword evidence="14" id="KW-0472">Membrane</keyword>
<dbReference type="AlphaFoldDB" id="A0A2G8RUR0"/>
<evidence type="ECO:0000256" key="13">
    <source>
        <dbReference type="RuleBase" id="RU361193"/>
    </source>
</evidence>
<feature type="active site" description="Proton donor" evidence="10">
    <location>
        <position position="164"/>
    </location>
</feature>
<evidence type="ECO:0000256" key="9">
    <source>
        <dbReference type="ARBA" id="ARBA00048605"/>
    </source>
</evidence>
<name>A0A2G8RUR0_9APHY</name>
<dbReference type="Gene3D" id="1.50.10.10">
    <property type="match status" value="1"/>
</dbReference>
<keyword evidence="16" id="KW-1185">Reference proteome</keyword>
<dbReference type="InterPro" id="IPR012341">
    <property type="entry name" value="6hp_glycosidase-like_sf"/>
</dbReference>
<organism evidence="15 16">
    <name type="scientific">Ganoderma sinense ZZ0214-1</name>
    <dbReference type="NCBI Taxonomy" id="1077348"/>
    <lineage>
        <taxon>Eukaryota</taxon>
        <taxon>Fungi</taxon>
        <taxon>Dikarya</taxon>
        <taxon>Basidiomycota</taxon>
        <taxon>Agaricomycotina</taxon>
        <taxon>Agaricomycetes</taxon>
        <taxon>Polyporales</taxon>
        <taxon>Polyporaceae</taxon>
        <taxon>Ganoderma</taxon>
    </lineage>
</organism>
<keyword evidence="13" id="KW-0326">Glycosidase</keyword>
<feature type="active site" evidence="10">
    <location>
        <position position="293"/>
    </location>
</feature>
<dbReference type="PANTHER" id="PTHR11742:SF55">
    <property type="entry name" value="ENDOPLASMIC RETICULUM MANNOSYL-OLIGOSACCHARIDE 1,2-ALPHA-MANNOSIDASE"/>
    <property type="match status" value="1"/>
</dbReference>
<dbReference type="OrthoDB" id="8118055at2759"/>
<feature type="disulfide bond" evidence="12">
    <location>
        <begin position="359"/>
        <end position="415"/>
    </location>
</feature>
<evidence type="ECO:0000313" key="15">
    <source>
        <dbReference type="EMBL" id="PIL25250.1"/>
    </source>
</evidence>
<dbReference type="InterPro" id="IPR001382">
    <property type="entry name" value="Glyco_hydro_47"/>
</dbReference>
<comment type="similarity">
    <text evidence="3 13">Belongs to the glycosyl hydrolase 47 family.</text>
</comment>
<evidence type="ECO:0000256" key="3">
    <source>
        <dbReference type="ARBA" id="ARBA00007658"/>
    </source>
</evidence>
<feature type="transmembrane region" description="Helical" evidence="14">
    <location>
        <begin position="14"/>
        <end position="33"/>
    </location>
</feature>
<dbReference type="InterPro" id="IPR036026">
    <property type="entry name" value="Seven-hairpin_glycosidases"/>
</dbReference>
<dbReference type="PANTHER" id="PTHR11742">
    <property type="entry name" value="MANNOSYL-OLIGOSACCHARIDE ALPHA-1,2-MANNOSIDASE-RELATED"/>
    <property type="match status" value="1"/>
</dbReference>
<keyword evidence="14" id="KW-0812">Transmembrane</keyword>
<comment type="catalytic activity">
    <reaction evidence="9">
        <text>N(4)-(alpha-D-Man-(1-&gt;2)-alpha-D-Man-(1-&gt;2)-alpha-D-Man-(1-&gt;3)-[alpha-D-Man-(1-&gt;2)-alpha-D-Man-(1-&gt;3)-[alpha-D-Man-(1-&gt;2)-alpha-D-Man-(1-&gt;6)]-alpha-D-Man-(1-&gt;6)]-beta-D-Man-(1-&gt;4)-beta-D-GlcNAc-(1-&gt;4)-beta-D-GlcNAc)-L-asparaginyl-[protein] (N-glucan mannose isomer 9A1,2,3B1,2,3) + 4 H2O = N(4)-(alpha-D-Man-(1-&gt;3)-[alpha-D-Man-(1-&gt;3)-[alpha-D-Man-(1-&gt;6)]-alpha-D-Man-(1-&gt;6)]-beta-D-Man-(1-&gt;4)-beta-D-GlcNAc-(1-&gt;4)-beta-D-GlcNAc)-L-asparaginyl-[protein] (N-glucan mannose isomer 5A1,2) + 4 beta-D-mannose</text>
        <dbReference type="Rhea" id="RHEA:56008"/>
        <dbReference type="Rhea" id="RHEA-COMP:14356"/>
        <dbReference type="Rhea" id="RHEA-COMP:14367"/>
        <dbReference type="ChEBI" id="CHEBI:15377"/>
        <dbReference type="ChEBI" id="CHEBI:28563"/>
        <dbReference type="ChEBI" id="CHEBI:59087"/>
        <dbReference type="ChEBI" id="CHEBI:139493"/>
        <dbReference type="EC" id="3.2.1.113"/>
    </reaction>
</comment>
<protein>
    <recommendedName>
        <fullName evidence="13">alpha-1,2-Mannosidase</fullName>
        <ecNumber evidence="13">3.2.1.-</ecNumber>
    </recommendedName>
</protein>
<evidence type="ECO:0000256" key="12">
    <source>
        <dbReference type="PIRSR" id="PIRSR601382-3"/>
    </source>
</evidence>
<evidence type="ECO:0000256" key="6">
    <source>
        <dbReference type="ARBA" id="ARBA00022837"/>
    </source>
</evidence>
<keyword evidence="5 13" id="KW-0378">Hydrolase</keyword>
<evidence type="ECO:0000256" key="10">
    <source>
        <dbReference type="PIRSR" id="PIRSR601382-1"/>
    </source>
</evidence>
<keyword evidence="6 11" id="KW-0106">Calcium</keyword>
<dbReference type="Proteomes" id="UP000230002">
    <property type="component" value="Unassembled WGS sequence"/>
</dbReference>
<evidence type="ECO:0000256" key="8">
    <source>
        <dbReference type="ARBA" id="ARBA00047669"/>
    </source>
</evidence>
<evidence type="ECO:0000256" key="1">
    <source>
        <dbReference type="ARBA" id="ARBA00001913"/>
    </source>
</evidence>
<feature type="binding site" evidence="11">
    <location>
        <position position="583"/>
    </location>
    <ligand>
        <name>Ca(2+)</name>
        <dbReference type="ChEBI" id="CHEBI:29108"/>
    </ligand>
</feature>
<feature type="active site" description="Proton donor" evidence="10">
    <location>
        <position position="429"/>
    </location>
</feature>
<evidence type="ECO:0000256" key="7">
    <source>
        <dbReference type="ARBA" id="ARBA00023157"/>
    </source>
</evidence>
<comment type="caution">
    <text evidence="15">The sequence shown here is derived from an EMBL/GenBank/DDBJ whole genome shotgun (WGS) entry which is preliminary data.</text>
</comment>
<reference evidence="15 16" key="1">
    <citation type="journal article" date="2015" name="Sci. Rep.">
        <title>Chromosome-level genome map provides insights into diverse defense mechanisms in the medicinal fungus Ganoderma sinense.</title>
        <authorList>
            <person name="Zhu Y."/>
            <person name="Xu J."/>
            <person name="Sun C."/>
            <person name="Zhou S."/>
            <person name="Xu H."/>
            <person name="Nelson D.R."/>
            <person name="Qian J."/>
            <person name="Song J."/>
            <person name="Luo H."/>
            <person name="Xiang L."/>
            <person name="Li Y."/>
            <person name="Xu Z."/>
            <person name="Ji A."/>
            <person name="Wang L."/>
            <person name="Lu S."/>
            <person name="Hayward A."/>
            <person name="Sun W."/>
            <person name="Li X."/>
            <person name="Schwartz D.C."/>
            <person name="Wang Y."/>
            <person name="Chen S."/>
        </authorList>
    </citation>
    <scope>NUCLEOTIDE SEQUENCE [LARGE SCALE GENOMIC DNA]</scope>
    <source>
        <strain evidence="15 16">ZZ0214-1</strain>
    </source>
</reference>
<keyword evidence="7 12" id="KW-1015">Disulfide bond</keyword>